<evidence type="ECO:0000313" key="1">
    <source>
        <dbReference type="EMBL" id="QNI30601.1"/>
    </source>
</evidence>
<accession>A0A7G8BDI1</accession>
<keyword evidence="2" id="KW-1185">Reference proteome</keyword>
<evidence type="ECO:0000313" key="2">
    <source>
        <dbReference type="Proteomes" id="UP000515312"/>
    </source>
</evidence>
<dbReference type="AlphaFoldDB" id="A0A7G8BDI1"/>
<reference evidence="1 2" key="1">
    <citation type="submission" date="2020-08" db="EMBL/GenBank/DDBJ databases">
        <title>Edaphobacter telluris sp. nov. and Acidobacterium dinghuensis sp. nov., two acidobacteria isolated from forest soil.</title>
        <authorList>
            <person name="Fu J."/>
            <person name="Qiu L."/>
        </authorList>
    </citation>
    <scope>NUCLEOTIDE SEQUENCE [LARGE SCALE GENOMIC DNA]</scope>
    <source>
        <strain evidence="1">4Y35</strain>
    </source>
</reference>
<name>A0A7G8BDI1_9BACT</name>
<sequence>MFYSNHSDVAPFTITVVINPDSRGHLAGSSNLTSHCLKGAHLEVTVTGSNVVLAGSDKEGDNVTLRGSLDNTGTQLKSTYILNGSATGGCETDDGTGTLTKQ</sequence>
<dbReference type="RefSeq" id="WP_186740598.1">
    <property type="nucleotide sequence ID" value="NZ_CP060394.1"/>
</dbReference>
<protein>
    <submittedName>
        <fullName evidence="1">Uncharacterized protein</fullName>
    </submittedName>
</protein>
<dbReference type="EMBL" id="CP060394">
    <property type="protein sequence ID" value="QNI30601.1"/>
    <property type="molecule type" value="Genomic_DNA"/>
</dbReference>
<organism evidence="1 2">
    <name type="scientific">Alloacidobacterium dinghuense</name>
    <dbReference type="NCBI Taxonomy" id="2763107"/>
    <lineage>
        <taxon>Bacteria</taxon>
        <taxon>Pseudomonadati</taxon>
        <taxon>Acidobacteriota</taxon>
        <taxon>Terriglobia</taxon>
        <taxon>Terriglobales</taxon>
        <taxon>Acidobacteriaceae</taxon>
        <taxon>Alloacidobacterium</taxon>
    </lineage>
</organism>
<proteinExistence type="predicted"/>
<gene>
    <name evidence="1" type="ORF">H7849_15820</name>
</gene>
<dbReference type="Proteomes" id="UP000515312">
    <property type="component" value="Chromosome"/>
</dbReference>
<dbReference type="KEGG" id="adin:H7849_15820"/>